<organism evidence="1 2">
    <name type="scientific">Lacicoccus alkaliphilus DSM 16010</name>
    <dbReference type="NCBI Taxonomy" id="1123231"/>
    <lineage>
        <taxon>Bacteria</taxon>
        <taxon>Bacillati</taxon>
        <taxon>Bacillota</taxon>
        <taxon>Bacilli</taxon>
        <taxon>Bacillales</taxon>
        <taxon>Salinicoccaceae</taxon>
        <taxon>Lacicoccus</taxon>
    </lineage>
</organism>
<protein>
    <submittedName>
        <fullName evidence="1">Uncharacterized protein</fullName>
    </submittedName>
</protein>
<evidence type="ECO:0000313" key="1">
    <source>
        <dbReference type="EMBL" id="SHL59074.1"/>
    </source>
</evidence>
<sequence length="120" mass="14607">MGLDMYLYLEDKETSEITEYSYYRKFNALQGYFVEKYNIPNCGRVELDVKTIEGIYQLLNDIRYNREKASVLMPTFPGPFFGSYEYDRIYHNYVDQAASDFYHARFIDFNKYRFFYTSNW</sequence>
<accession>A0A1M7BVV7</accession>
<dbReference type="EMBL" id="FRCF01000002">
    <property type="protein sequence ID" value="SHL59074.1"/>
    <property type="molecule type" value="Genomic_DNA"/>
</dbReference>
<evidence type="ECO:0000313" key="2">
    <source>
        <dbReference type="Proteomes" id="UP000184206"/>
    </source>
</evidence>
<name>A0A1M7BVV7_9BACL</name>
<dbReference type="Proteomes" id="UP000184206">
    <property type="component" value="Unassembled WGS sequence"/>
</dbReference>
<reference evidence="1 2" key="1">
    <citation type="submission" date="2016-11" db="EMBL/GenBank/DDBJ databases">
        <authorList>
            <person name="Jaros S."/>
            <person name="Januszkiewicz K."/>
            <person name="Wedrychowicz H."/>
        </authorList>
    </citation>
    <scope>NUCLEOTIDE SEQUENCE [LARGE SCALE GENOMIC DNA]</scope>
    <source>
        <strain evidence="1 2">DSM 16010</strain>
    </source>
</reference>
<dbReference type="AlphaFoldDB" id="A0A1M7BVV7"/>
<dbReference type="STRING" id="1123231.SAMN02745189_00609"/>
<dbReference type="OrthoDB" id="2989116at2"/>
<gene>
    <name evidence="1" type="ORF">SAMN02745189_00609</name>
</gene>
<keyword evidence="2" id="KW-1185">Reference proteome</keyword>
<dbReference type="RefSeq" id="WP_072708134.1">
    <property type="nucleotide sequence ID" value="NZ_FRCF01000002.1"/>
</dbReference>
<proteinExistence type="predicted"/>